<dbReference type="RefSeq" id="WP_311192213.1">
    <property type="nucleotide sequence ID" value="NZ_CP115541.1"/>
</dbReference>
<evidence type="ECO:0000313" key="2">
    <source>
        <dbReference type="Proteomes" id="UP001302072"/>
    </source>
</evidence>
<reference evidence="1 2" key="1">
    <citation type="submission" date="2022-12" db="EMBL/GenBank/DDBJ databases">
        <title>Two new species, Stenotrophomonas aracearum and Stenotrophomonas oahuensis, isolated from Anthurium (Araceae family) in Hawaii.</title>
        <authorList>
            <person name="Chunag S.C."/>
            <person name="Dobhal S."/>
            <person name="Alvarez A."/>
            <person name="Arif M."/>
        </authorList>
    </citation>
    <scope>NUCLEOTIDE SEQUENCE [LARGE SCALE GENOMIC DNA]</scope>
    <source>
        <strain evidence="1 2">A5586</strain>
    </source>
</reference>
<name>A0ABY9YQ56_9GAMM</name>
<dbReference type="EMBL" id="CP115541">
    <property type="protein sequence ID" value="WNH53049.1"/>
    <property type="molecule type" value="Genomic_DNA"/>
</dbReference>
<keyword evidence="2" id="KW-1185">Reference proteome</keyword>
<dbReference type="Proteomes" id="UP001302072">
    <property type="component" value="Chromosome"/>
</dbReference>
<organism evidence="1 2">
    <name type="scientific">Stenotrophomonas oahuensis</name>
    <dbReference type="NCBI Taxonomy" id="3003271"/>
    <lineage>
        <taxon>Bacteria</taxon>
        <taxon>Pseudomonadati</taxon>
        <taxon>Pseudomonadota</taxon>
        <taxon>Gammaproteobacteria</taxon>
        <taxon>Lysobacterales</taxon>
        <taxon>Lysobacteraceae</taxon>
        <taxon>Stenotrophomonas</taxon>
    </lineage>
</organism>
<evidence type="ECO:0000313" key="1">
    <source>
        <dbReference type="EMBL" id="WNH53049.1"/>
    </source>
</evidence>
<accession>A0ABY9YQ56</accession>
<sequence>MPNEISQKPSFIPQRQSIHRHIDLNVEPATAAPSTANRMDVTIANASASWAHELTPQKETYEDAYLVELMRTIDATGESPVDPNLPLEQRPTVFADEVPGIIADIYGWVPVPRAAPLNPKFIGNVPSAVHVSNDGGFNPGQLAA</sequence>
<gene>
    <name evidence="1" type="ORF">PDM29_01905</name>
</gene>
<protein>
    <submittedName>
        <fullName evidence="1">Uncharacterized protein</fullName>
    </submittedName>
</protein>
<proteinExistence type="predicted"/>